<protein>
    <submittedName>
        <fullName evidence="2">Uncharacterized protein</fullName>
    </submittedName>
</protein>
<dbReference type="RefSeq" id="WP_272988172.1">
    <property type="nucleotide sequence ID" value="NZ_CAJWRG010000038.1"/>
</dbReference>
<dbReference type="AlphaFoldDB" id="A0A3B9GXI2"/>
<accession>A0A3B9GXI2</accession>
<organism evidence="2 3">
    <name type="scientific">Hyphomonas adhaerens</name>
    <dbReference type="NCBI Taxonomy" id="81029"/>
    <lineage>
        <taxon>Bacteria</taxon>
        <taxon>Pseudomonadati</taxon>
        <taxon>Pseudomonadota</taxon>
        <taxon>Alphaproteobacteria</taxon>
        <taxon>Hyphomonadales</taxon>
        <taxon>Hyphomonadaceae</taxon>
        <taxon>Hyphomonas</taxon>
    </lineage>
</organism>
<gene>
    <name evidence="2" type="ORF">DCG58_08325</name>
</gene>
<dbReference type="PROSITE" id="PS51257">
    <property type="entry name" value="PROKAR_LIPOPROTEIN"/>
    <property type="match status" value="1"/>
</dbReference>
<keyword evidence="1" id="KW-0732">Signal</keyword>
<name>A0A3B9GXI2_9PROT</name>
<sequence>MAIRSTLAALLLAAGLAGCASAPEPEAPAPAALSDEAFTALRKAAQSESTQTEREAALTALIARDDLSDRQRAEAYYERGFLRGNYVRDDVWAYPQCSVVDYMMMQELAPDHPWIPRMEKDRTYQFSRFHYSTFDTAPQECKDAAADALVKLQG</sequence>
<comment type="caution">
    <text evidence="2">The sequence shown here is derived from an EMBL/GenBank/DDBJ whole genome shotgun (WGS) entry which is preliminary data.</text>
</comment>
<feature type="chain" id="PRO_5017780466" evidence="1">
    <location>
        <begin position="23"/>
        <end position="154"/>
    </location>
</feature>
<evidence type="ECO:0000256" key="1">
    <source>
        <dbReference type="SAM" id="SignalP"/>
    </source>
</evidence>
<feature type="signal peptide" evidence="1">
    <location>
        <begin position="1"/>
        <end position="22"/>
    </location>
</feature>
<proteinExistence type="predicted"/>
<dbReference type="EMBL" id="DMAN01000183">
    <property type="protein sequence ID" value="HAE27152.1"/>
    <property type="molecule type" value="Genomic_DNA"/>
</dbReference>
<evidence type="ECO:0000313" key="3">
    <source>
        <dbReference type="Proteomes" id="UP000259610"/>
    </source>
</evidence>
<reference evidence="2 3" key="1">
    <citation type="journal article" date="2018" name="Nat. Biotechnol.">
        <title>A standardized bacterial taxonomy based on genome phylogeny substantially revises the tree of life.</title>
        <authorList>
            <person name="Parks D.H."/>
            <person name="Chuvochina M."/>
            <person name="Waite D.W."/>
            <person name="Rinke C."/>
            <person name="Skarshewski A."/>
            <person name="Chaumeil P.A."/>
            <person name="Hugenholtz P."/>
        </authorList>
    </citation>
    <scope>NUCLEOTIDE SEQUENCE [LARGE SCALE GENOMIC DNA]</scope>
    <source>
        <strain evidence="2">UBA8733</strain>
    </source>
</reference>
<evidence type="ECO:0000313" key="2">
    <source>
        <dbReference type="EMBL" id="HAE27152.1"/>
    </source>
</evidence>
<dbReference type="Proteomes" id="UP000259610">
    <property type="component" value="Unassembled WGS sequence"/>
</dbReference>